<name>A0A6J5NN25_9CAUD</name>
<keyword evidence="3" id="KW-0231">Viral genome packaging</keyword>
<keyword evidence="2" id="KW-1162">Viral penetration into host cytoplasm</keyword>
<dbReference type="InterPro" id="IPR006427">
    <property type="entry name" value="Portal_HK97"/>
</dbReference>
<dbReference type="Pfam" id="PF04860">
    <property type="entry name" value="Phage_portal"/>
    <property type="match status" value="1"/>
</dbReference>
<organism evidence="5">
    <name type="scientific">uncultured Caudovirales phage</name>
    <dbReference type="NCBI Taxonomy" id="2100421"/>
    <lineage>
        <taxon>Viruses</taxon>
        <taxon>Duplodnaviria</taxon>
        <taxon>Heunggongvirae</taxon>
        <taxon>Uroviricota</taxon>
        <taxon>Caudoviricetes</taxon>
        <taxon>Peduoviridae</taxon>
        <taxon>Maltschvirus</taxon>
        <taxon>Maltschvirus maltsch</taxon>
    </lineage>
</organism>
<keyword evidence="1" id="KW-1188">Viral release from host cell</keyword>
<proteinExistence type="predicted"/>
<sequence length="674" mass="74696">MAWNSQSNKSLNSQQEKSIGPGAIVSSNPGYAGRPYRDTWDIERAYREGMQKVTWVARCIDAIAGNQSRLPIQLRKDNSPNGEIVTGRKAQNSSVLEILNNKSNIGENSFIFRYRMSAQLLLGTRGVFIEKVRGRDGSIVGINLLPPQATAPIPDPKKFVSGYEVSMPFGEKQFLKPEDVLWIRRPHPLDPYLSLTPLEACGVAIEIENLAKIYNRNYLLNDGRPGGLLVLRGEIDDDDKEELKSRFRGNLSRAGHTSVIASDEGADYIDTSANPRDAAYIQMRQITKEEILSSFGVPESVIGNAAGRTFSNAAEEIRVFWMETMLPHLEILERGLDELDDEYYLDFDTSNVPIIMLYQQEQRRYLKDEFQSGLISSNEYRIGSGRPETESDLADSLLMNPNLVPISNTKKKMEPPAAEVGGPPGMPGMPPAMPGMEGMPPGQPVPPIGGAAEAPADPNTMAGALAQTAMPLPETQAAPMTGQAPIPGGAASAAGPMMFKDENQDINRWEEILNRGIERVLERQQRVILEKVSGVKSKKALFAGTLDIDSIIQIDVWDKQMEEDIKPVISSIIQDSWSVRNSHLSEKSAEVKHDVDFIAQVNSQIRRISEMNIETKNFMSRAMFTALNVPGEEERASAFRAEVVSYFSNLMAKTRFSVAEAEARRAWTFGKVFK</sequence>
<protein>
    <submittedName>
        <fullName evidence="5">Portal_HK97, phage portal protein, HK97 family</fullName>
    </submittedName>
</protein>
<evidence type="ECO:0000256" key="2">
    <source>
        <dbReference type="ARBA" id="ARBA00023009"/>
    </source>
</evidence>
<dbReference type="InterPro" id="IPR006944">
    <property type="entry name" value="Phage/GTA_portal"/>
</dbReference>
<keyword evidence="1" id="KW-0118">Viral capsid assembly</keyword>
<keyword evidence="2" id="KW-1160">Virus entry into host cell</keyword>
<dbReference type="EMBL" id="LR796639">
    <property type="protein sequence ID" value="CAB4156714.1"/>
    <property type="molecule type" value="Genomic_DNA"/>
</dbReference>
<keyword evidence="2" id="KW-1171">Viral genome ejection through host cell envelope</keyword>
<evidence type="ECO:0000313" key="5">
    <source>
        <dbReference type="EMBL" id="CAB4156714.1"/>
    </source>
</evidence>
<reference evidence="5" key="1">
    <citation type="submission" date="2020-04" db="EMBL/GenBank/DDBJ databases">
        <authorList>
            <person name="Chiriac C."/>
            <person name="Salcher M."/>
            <person name="Ghai R."/>
            <person name="Kavagutti S V."/>
        </authorList>
    </citation>
    <scope>NUCLEOTIDE SEQUENCE</scope>
</reference>
<feature type="region of interest" description="Disordered" evidence="4">
    <location>
        <begin position="1"/>
        <end position="26"/>
    </location>
</feature>
<evidence type="ECO:0000256" key="1">
    <source>
        <dbReference type="ARBA" id="ARBA00022950"/>
    </source>
</evidence>
<gene>
    <name evidence="5" type="ORF">UFOVP658_121</name>
</gene>
<evidence type="ECO:0000256" key="3">
    <source>
        <dbReference type="ARBA" id="ARBA00023219"/>
    </source>
</evidence>
<evidence type="ECO:0000256" key="4">
    <source>
        <dbReference type="SAM" id="MobiDB-lite"/>
    </source>
</evidence>
<dbReference type="NCBIfam" id="TIGR01537">
    <property type="entry name" value="portal_HK97"/>
    <property type="match status" value="1"/>
</dbReference>
<accession>A0A6J5NN25</accession>
<feature type="region of interest" description="Disordered" evidence="4">
    <location>
        <begin position="406"/>
        <end position="427"/>
    </location>
</feature>
<feature type="compositionally biased region" description="Low complexity" evidence="4">
    <location>
        <begin position="1"/>
        <end position="18"/>
    </location>
</feature>